<evidence type="ECO:0000313" key="1">
    <source>
        <dbReference type="EMBL" id="KKM88523.1"/>
    </source>
</evidence>
<protein>
    <submittedName>
        <fullName evidence="1">Uncharacterized protein</fullName>
    </submittedName>
</protein>
<organism evidence="1">
    <name type="scientific">marine sediment metagenome</name>
    <dbReference type="NCBI Taxonomy" id="412755"/>
    <lineage>
        <taxon>unclassified sequences</taxon>
        <taxon>metagenomes</taxon>
        <taxon>ecological metagenomes</taxon>
    </lineage>
</organism>
<dbReference type="AlphaFoldDB" id="A0A0F9L481"/>
<dbReference type="EMBL" id="LAZR01006948">
    <property type="protein sequence ID" value="KKM88523.1"/>
    <property type="molecule type" value="Genomic_DNA"/>
</dbReference>
<comment type="caution">
    <text evidence="1">The sequence shown here is derived from an EMBL/GenBank/DDBJ whole genome shotgun (WGS) entry which is preliminary data.</text>
</comment>
<name>A0A0F9L481_9ZZZZ</name>
<reference evidence="1" key="1">
    <citation type="journal article" date="2015" name="Nature">
        <title>Complex archaea that bridge the gap between prokaryotes and eukaryotes.</title>
        <authorList>
            <person name="Spang A."/>
            <person name="Saw J.H."/>
            <person name="Jorgensen S.L."/>
            <person name="Zaremba-Niedzwiedzka K."/>
            <person name="Martijn J."/>
            <person name="Lind A.E."/>
            <person name="van Eijk R."/>
            <person name="Schleper C."/>
            <person name="Guy L."/>
            <person name="Ettema T.J."/>
        </authorList>
    </citation>
    <scope>NUCLEOTIDE SEQUENCE</scope>
</reference>
<accession>A0A0F9L481</accession>
<sequence>MLEPQEKGGFTHPIKGPPTIKIAIKDAREIVERIAKEKNFKLTGDNLRIDWPPMSSQFIECLQLSLSNGEYFVMEYVLFTIDTFWDNVEIITLNAIKELNRCSNLKKKRSLTD</sequence>
<gene>
    <name evidence="1" type="ORF">LCGC14_1257870</name>
</gene>
<proteinExistence type="predicted"/>